<dbReference type="EMBL" id="CAFABE010000017">
    <property type="protein sequence ID" value="CAB4823083.1"/>
    <property type="molecule type" value="Genomic_DNA"/>
</dbReference>
<name>A0A6J7RT01_9ZZZZ</name>
<dbReference type="InterPro" id="IPR033949">
    <property type="entry name" value="CobQ_GATase1"/>
</dbReference>
<dbReference type="PANTHER" id="PTHR21343:SF9">
    <property type="entry name" value="LIPID II ISOGLUTAMINYL SYNTHASE (GLUTAMINE-HYDROLYZING) SUBUNIT GATD"/>
    <property type="match status" value="1"/>
</dbReference>
<proteinExistence type="inferred from homology"/>
<evidence type="ECO:0000313" key="5">
    <source>
        <dbReference type="EMBL" id="CAB5031949.1"/>
    </source>
</evidence>
<dbReference type="Pfam" id="PF07685">
    <property type="entry name" value="GATase_3"/>
    <property type="match status" value="1"/>
</dbReference>
<gene>
    <name evidence="3" type="ORF">UFOPK3164_00558</name>
    <name evidence="4" type="ORF">UFOPK3427_00138</name>
    <name evidence="5" type="ORF">UFOPK4112_01764</name>
</gene>
<dbReference type="Gene3D" id="3.40.50.880">
    <property type="match status" value="1"/>
</dbReference>
<dbReference type="EMBL" id="CAFBPM010000028">
    <property type="protein sequence ID" value="CAB5031949.1"/>
    <property type="molecule type" value="Genomic_DNA"/>
</dbReference>
<dbReference type="InterPro" id="IPR029062">
    <property type="entry name" value="Class_I_gatase-like"/>
</dbReference>
<keyword evidence="1" id="KW-0315">Glutamine amidotransferase</keyword>
<accession>A0A6J7RT01</accession>
<sequence length="251" mass="26322">MTLRIVAVYPDLLGTYGDTGNAEILGRRASWRGIDVDVLHASSADPLPRGDLYCLGGGEDGPQVLAAQRLKDDGTLRSALEEGAVVFAVCAGFQIVGNSFPDAQGTLHNGLGLLDVATRKGTGSRCVGEVVVEFDALEHGGLGLPLLTGFENHAGLTTLGPSARRLGQVRHGTGNGGGDSSEGAFQDRILGTYLHGPVLARNPALADLLLTWATGGGELQELDDSREIALREERLLSATRATNREGFARKP</sequence>
<dbReference type="PROSITE" id="PS51274">
    <property type="entry name" value="GATASE_COBBQ"/>
    <property type="match status" value="1"/>
</dbReference>
<dbReference type="CDD" id="cd01750">
    <property type="entry name" value="GATase1_CobQ"/>
    <property type="match status" value="1"/>
</dbReference>
<dbReference type="GO" id="GO:0071555">
    <property type="term" value="P:cell wall organization"/>
    <property type="evidence" value="ECO:0007669"/>
    <property type="project" value="InterPro"/>
</dbReference>
<dbReference type="InterPro" id="IPR011698">
    <property type="entry name" value="GATase_3"/>
</dbReference>
<evidence type="ECO:0000259" key="2">
    <source>
        <dbReference type="Pfam" id="PF07685"/>
    </source>
</evidence>
<protein>
    <submittedName>
        <fullName evidence="5">Unannotated protein</fullName>
    </submittedName>
</protein>
<evidence type="ECO:0000313" key="4">
    <source>
        <dbReference type="EMBL" id="CAB4860253.1"/>
    </source>
</evidence>
<dbReference type="SUPFAM" id="SSF52317">
    <property type="entry name" value="Class I glutamine amidotransferase-like"/>
    <property type="match status" value="1"/>
</dbReference>
<dbReference type="GO" id="GO:0009236">
    <property type="term" value="P:cobalamin biosynthetic process"/>
    <property type="evidence" value="ECO:0007669"/>
    <property type="project" value="InterPro"/>
</dbReference>
<dbReference type="InterPro" id="IPR043702">
    <property type="entry name" value="Lipid_II_synth_GatD"/>
</dbReference>
<dbReference type="HAMAP" id="MF_02213">
    <property type="entry name" value="Lipid_II_synth_GatD"/>
    <property type="match status" value="1"/>
</dbReference>
<dbReference type="EMBL" id="CAFBLT010000001">
    <property type="protein sequence ID" value="CAB4860253.1"/>
    <property type="molecule type" value="Genomic_DNA"/>
</dbReference>
<organism evidence="5">
    <name type="scientific">freshwater metagenome</name>
    <dbReference type="NCBI Taxonomy" id="449393"/>
    <lineage>
        <taxon>unclassified sequences</taxon>
        <taxon>metagenomes</taxon>
        <taxon>ecological metagenomes</taxon>
    </lineage>
</organism>
<evidence type="ECO:0000313" key="3">
    <source>
        <dbReference type="EMBL" id="CAB4823083.1"/>
    </source>
</evidence>
<feature type="domain" description="CobB/CobQ-like glutamine amidotransferase" evidence="2">
    <location>
        <begin position="4"/>
        <end position="202"/>
    </location>
</feature>
<dbReference type="PANTHER" id="PTHR21343">
    <property type="entry name" value="DETHIOBIOTIN SYNTHETASE"/>
    <property type="match status" value="1"/>
</dbReference>
<evidence type="ECO:0000256" key="1">
    <source>
        <dbReference type="ARBA" id="ARBA00022962"/>
    </source>
</evidence>
<dbReference type="GO" id="GO:0004359">
    <property type="term" value="F:glutaminase activity"/>
    <property type="evidence" value="ECO:0007669"/>
    <property type="project" value="InterPro"/>
</dbReference>
<dbReference type="AlphaFoldDB" id="A0A6J7RT01"/>
<reference evidence="5" key="1">
    <citation type="submission" date="2020-05" db="EMBL/GenBank/DDBJ databases">
        <authorList>
            <person name="Chiriac C."/>
            <person name="Salcher M."/>
            <person name="Ghai R."/>
            <person name="Kavagutti S V."/>
        </authorList>
    </citation>
    <scope>NUCLEOTIDE SEQUENCE</scope>
</reference>